<proteinExistence type="inferred from homology"/>
<keyword evidence="7" id="KW-1185">Reference proteome</keyword>
<dbReference type="CDD" id="cd00118">
    <property type="entry name" value="LysM"/>
    <property type="match status" value="1"/>
</dbReference>
<name>A0AA39ZSS9_9PEZI</name>
<dbReference type="AlphaFoldDB" id="A0AA39ZSS9"/>
<sequence length="240" mass="24925">MSSAVSVSRVPAHVFRDGSSAGLPIDPNITSNCTWWIDLTTSTTCASVIAEKAITLDQFQRWNPPVSATCETLQAGRPYCVEALSELTTAPSSSISVSALTSLQPPQSDLTQSPHVSGLVDNCDAIAGANGIMLVQFLSWNPSVGTTCGGLWAGAYVCVAIAIGGAVPSLSTTLSFGNGVVATLTPTQPGMVTNCQKFAFVQLDDTCLSLASANSITLDQFVEGRDCGGLWLNFNVCIGV</sequence>
<protein>
    <recommendedName>
        <fullName evidence="5">LysM domain-containing protein</fullName>
    </recommendedName>
</protein>
<dbReference type="Gene3D" id="3.10.350.10">
    <property type="entry name" value="LysM domain"/>
    <property type="match status" value="3"/>
</dbReference>
<evidence type="ECO:0000256" key="1">
    <source>
        <dbReference type="ARBA" id="ARBA00022669"/>
    </source>
</evidence>
<dbReference type="GeneID" id="85322040"/>
<gene>
    <name evidence="6" type="ORF">B0T26DRAFT_657286</name>
</gene>
<dbReference type="RefSeq" id="XP_060289880.1">
    <property type="nucleotide sequence ID" value="XM_060438770.1"/>
</dbReference>
<dbReference type="InterPro" id="IPR036779">
    <property type="entry name" value="LysM_dom_sf"/>
</dbReference>
<dbReference type="PANTHER" id="PTHR34997:SF2">
    <property type="entry name" value="LYSM DOMAIN-CONTAINING PROTEIN-RELATED"/>
    <property type="match status" value="1"/>
</dbReference>
<evidence type="ECO:0000256" key="3">
    <source>
        <dbReference type="ARBA" id="ARBA00023026"/>
    </source>
</evidence>
<evidence type="ECO:0000256" key="2">
    <source>
        <dbReference type="ARBA" id="ARBA00022729"/>
    </source>
</evidence>
<dbReference type="EMBL" id="JAUIRO010000008">
    <property type="protein sequence ID" value="KAK0703021.1"/>
    <property type="molecule type" value="Genomic_DNA"/>
</dbReference>
<dbReference type="Proteomes" id="UP001172101">
    <property type="component" value="Unassembled WGS sequence"/>
</dbReference>
<dbReference type="InterPro" id="IPR052210">
    <property type="entry name" value="LysM1-like"/>
</dbReference>
<dbReference type="PROSITE" id="PS51782">
    <property type="entry name" value="LYSM"/>
    <property type="match status" value="2"/>
</dbReference>
<reference evidence="6" key="1">
    <citation type="submission" date="2023-06" db="EMBL/GenBank/DDBJ databases">
        <title>Genome-scale phylogeny and comparative genomics of the fungal order Sordariales.</title>
        <authorList>
            <consortium name="Lawrence Berkeley National Laboratory"/>
            <person name="Hensen N."/>
            <person name="Bonometti L."/>
            <person name="Westerberg I."/>
            <person name="Brannstrom I.O."/>
            <person name="Guillou S."/>
            <person name="Cros-Aarteil S."/>
            <person name="Calhoun S."/>
            <person name="Haridas S."/>
            <person name="Kuo A."/>
            <person name="Mondo S."/>
            <person name="Pangilinan J."/>
            <person name="Riley R."/>
            <person name="LaButti K."/>
            <person name="Andreopoulos B."/>
            <person name="Lipzen A."/>
            <person name="Chen C."/>
            <person name="Yanf M."/>
            <person name="Daum C."/>
            <person name="Ng V."/>
            <person name="Clum A."/>
            <person name="Steindorff A."/>
            <person name="Ohm R."/>
            <person name="Martin F."/>
            <person name="Silar P."/>
            <person name="Natvig D."/>
            <person name="Lalanne C."/>
            <person name="Gautier V."/>
            <person name="Ament-velasquez S.L."/>
            <person name="Kruys A."/>
            <person name="Hutchinson M.I."/>
            <person name="Powell A.J."/>
            <person name="Barry K."/>
            <person name="Miller A.N."/>
            <person name="Grigoriev I.V."/>
            <person name="Debuchy R."/>
            <person name="Gladieux P."/>
            <person name="Thoren M.H."/>
            <person name="Johannesson H."/>
        </authorList>
    </citation>
    <scope>NUCLEOTIDE SEQUENCE</scope>
    <source>
        <strain evidence="6">SMH2392-1A</strain>
    </source>
</reference>
<dbReference type="InterPro" id="IPR018392">
    <property type="entry name" value="LysM"/>
</dbReference>
<keyword evidence="1" id="KW-0147">Chitin-binding</keyword>
<feature type="domain" description="LysM" evidence="5">
    <location>
        <begin position="113"/>
        <end position="159"/>
    </location>
</feature>
<keyword evidence="2" id="KW-0732">Signal</keyword>
<comment type="similarity">
    <text evidence="4">Belongs to the secreted LysM effector family.</text>
</comment>
<evidence type="ECO:0000313" key="7">
    <source>
        <dbReference type="Proteomes" id="UP001172101"/>
    </source>
</evidence>
<keyword evidence="3" id="KW-0843">Virulence</keyword>
<evidence type="ECO:0000256" key="4">
    <source>
        <dbReference type="ARBA" id="ARBA00044955"/>
    </source>
</evidence>
<evidence type="ECO:0000259" key="5">
    <source>
        <dbReference type="PROSITE" id="PS51782"/>
    </source>
</evidence>
<dbReference type="GO" id="GO:0008061">
    <property type="term" value="F:chitin binding"/>
    <property type="evidence" value="ECO:0007669"/>
    <property type="project" value="UniProtKB-KW"/>
</dbReference>
<evidence type="ECO:0000313" key="6">
    <source>
        <dbReference type="EMBL" id="KAK0703021.1"/>
    </source>
</evidence>
<accession>A0AA39ZSS9</accession>
<feature type="domain" description="LysM" evidence="5">
    <location>
        <begin position="35"/>
        <end position="81"/>
    </location>
</feature>
<dbReference type="PANTHER" id="PTHR34997">
    <property type="entry name" value="AM15"/>
    <property type="match status" value="1"/>
</dbReference>
<organism evidence="6 7">
    <name type="scientific">Lasiosphaeria miniovina</name>
    <dbReference type="NCBI Taxonomy" id="1954250"/>
    <lineage>
        <taxon>Eukaryota</taxon>
        <taxon>Fungi</taxon>
        <taxon>Dikarya</taxon>
        <taxon>Ascomycota</taxon>
        <taxon>Pezizomycotina</taxon>
        <taxon>Sordariomycetes</taxon>
        <taxon>Sordariomycetidae</taxon>
        <taxon>Sordariales</taxon>
        <taxon>Lasiosphaeriaceae</taxon>
        <taxon>Lasiosphaeria</taxon>
    </lineage>
</organism>
<comment type="caution">
    <text evidence="6">The sequence shown here is derived from an EMBL/GenBank/DDBJ whole genome shotgun (WGS) entry which is preliminary data.</text>
</comment>